<dbReference type="InterPro" id="IPR036514">
    <property type="entry name" value="SGNH_hydro_sf"/>
</dbReference>
<evidence type="ECO:0000259" key="1">
    <source>
        <dbReference type="Pfam" id="PF13472"/>
    </source>
</evidence>
<name>A0AA49GZ68_9CAUD</name>
<protein>
    <submittedName>
        <fullName evidence="2">Esterase</fullName>
    </submittedName>
</protein>
<dbReference type="CDD" id="cd00229">
    <property type="entry name" value="SGNH_hydrolase"/>
    <property type="match status" value="1"/>
</dbReference>
<dbReference type="Pfam" id="PF13472">
    <property type="entry name" value="Lipase_GDSL_2"/>
    <property type="match status" value="1"/>
</dbReference>
<reference evidence="2 3" key="1">
    <citation type="submission" date="2021-11" db="EMBL/GenBank/DDBJ databases">
        <authorList>
            <person name="Harms R.C."/>
            <person name="Cheryl M."/>
            <person name="Lamichhane S."/>
            <person name="Nemcova N."/>
            <person name="Ball S.L."/>
            <person name="Garlena R.A."/>
            <person name="Russell D.A."/>
            <person name="Jacobs-Sera D."/>
            <person name="Hatfull G.F."/>
        </authorList>
    </citation>
    <scope>NUCLEOTIDE SEQUENCE [LARGE SCALE GENOMIC DNA]</scope>
</reference>
<dbReference type="PANTHER" id="PTHR30383">
    <property type="entry name" value="THIOESTERASE 1/PROTEASE 1/LYSOPHOSPHOLIPASE L1"/>
    <property type="match status" value="1"/>
</dbReference>
<proteinExistence type="predicted"/>
<dbReference type="InterPro" id="IPR013830">
    <property type="entry name" value="SGNH_hydro"/>
</dbReference>
<dbReference type="Proteomes" id="UP001200551">
    <property type="component" value="Segment"/>
</dbReference>
<dbReference type="SUPFAM" id="SSF52266">
    <property type="entry name" value="SGNH hydrolase"/>
    <property type="match status" value="1"/>
</dbReference>
<dbReference type="EMBL" id="OL455895">
    <property type="protein sequence ID" value="UJQ86697.1"/>
    <property type="molecule type" value="Genomic_DNA"/>
</dbReference>
<organism evidence="2 3">
    <name type="scientific">Gordonia phage Jalebi</name>
    <dbReference type="NCBI Taxonomy" id="2910757"/>
    <lineage>
        <taxon>Viruses</taxon>
        <taxon>Duplodnaviria</taxon>
        <taxon>Heunggongvirae</taxon>
        <taxon>Uroviricota</taxon>
        <taxon>Caudoviricetes</taxon>
        <taxon>Dovevirinae</taxon>
        <taxon>Lambovirus</taxon>
        <taxon>Lambovirus jalebi</taxon>
    </lineage>
</organism>
<keyword evidence="3" id="KW-1185">Reference proteome</keyword>
<dbReference type="Gene3D" id="3.40.50.1110">
    <property type="entry name" value="SGNH hydrolase"/>
    <property type="match status" value="1"/>
</dbReference>
<evidence type="ECO:0000313" key="2">
    <source>
        <dbReference type="EMBL" id="UJQ86697.1"/>
    </source>
</evidence>
<accession>A0AA49GZ68</accession>
<feature type="domain" description="SGNH hydrolase-type esterase" evidence="1">
    <location>
        <begin position="274"/>
        <end position="453"/>
    </location>
</feature>
<gene>
    <name evidence="2" type="primary">4</name>
    <name evidence="2" type="ORF">SEA_JALEBI_4</name>
</gene>
<evidence type="ECO:0000313" key="3">
    <source>
        <dbReference type="Proteomes" id="UP001200551"/>
    </source>
</evidence>
<dbReference type="InterPro" id="IPR051532">
    <property type="entry name" value="Ester_Hydrolysis_Enzymes"/>
</dbReference>
<dbReference type="PANTHER" id="PTHR30383:SF29">
    <property type="entry name" value="SGNH HYDROLASE-TYPE ESTERASE DOMAIN-CONTAINING PROTEIN"/>
    <property type="match status" value="1"/>
</dbReference>
<sequence>MANVWYIGDAQERTLTFGGSTFFWNKWNGWSINESAFTSQQLQELDADPGFLLGQTGPRTLPPWTADPVTGRESVYLAEIKKILDGAQVSRALAGDADIKKMALSPTYNADLLSPAPTITQGTAATSGLTKAISSSSPLLFWPGTITETSGSAVIPRGKSYDDGTRSASVESCQVVFETDAAQFDFRVVAATGLKWRLWADGKANSASLANLSNYTGAGAYINVNLGSASVGKSRKITIEFENLSAPIQFQGLQIPPTASLTVPRFIGPRVMIVGDSIGHGMGSGTLAEGYARGLGRIMGWLDVWHSFSSCSSSGLVKAASANNGPYVKRLYHDILPNSPDLVIIQGSLNDTSYVDQNLIGPALVEYVTKLRSQLPNVVIIVTSPLYFANPSVAINKVRDELKIAAAALNVPFIDLQSAGTFTGTGKVGATVGDGNADFYRGTDGTHPSKEGSWYIANRIAGAIANVLKIPL</sequence>